<reference evidence="3" key="1">
    <citation type="journal article" date="2019" name="Int. J. Syst. Evol. Microbiol.">
        <title>The Global Catalogue of Microorganisms (GCM) 10K type strain sequencing project: providing services to taxonomists for standard genome sequencing and annotation.</title>
        <authorList>
            <consortium name="The Broad Institute Genomics Platform"/>
            <consortium name="The Broad Institute Genome Sequencing Center for Infectious Disease"/>
            <person name="Wu L."/>
            <person name="Ma J."/>
        </authorList>
    </citation>
    <scope>NUCLEOTIDE SEQUENCE [LARGE SCALE GENOMIC DNA]</scope>
    <source>
        <strain evidence="3">JCM 15443</strain>
    </source>
</reference>
<gene>
    <name evidence="2" type="ORF">GCM10010841_01480</name>
</gene>
<dbReference type="RefSeq" id="WP_188900316.1">
    <property type="nucleotide sequence ID" value="NZ_BMOM01000001.1"/>
</dbReference>
<evidence type="ECO:0000313" key="2">
    <source>
        <dbReference type="EMBL" id="GGL96800.1"/>
    </source>
</evidence>
<feature type="compositionally biased region" description="Polar residues" evidence="1">
    <location>
        <begin position="137"/>
        <end position="149"/>
    </location>
</feature>
<evidence type="ECO:0008006" key="4">
    <source>
        <dbReference type="Google" id="ProtNLM"/>
    </source>
</evidence>
<dbReference type="EMBL" id="BMOM01000001">
    <property type="protein sequence ID" value="GGL96800.1"/>
    <property type="molecule type" value="Genomic_DNA"/>
</dbReference>
<feature type="region of interest" description="Disordered" evidence="1">
    <location>
        <begin position="135"/>
        <end position="163"/>
    </location>
</feature>
<keyword evidence="3" id="KW-1185">Reference proteome</keyword>
<protein>
    <recommendedName>
        <fullName evidence="4">DUF11 domain-containing protein</fullName>
    </recommendedName>
</protein>
<sequence length="194" mass="20681">MTVAGRPEQGRRIARALRRAGLLAGLALGGLTAGGLEPGGQARAQAPAPIIRNSVTFVMTQAVVQPARSAGGPETLVQSPRTALPGDVLREELTLRNVSGGRLARVEVAVPVPRETQFSGGVTPDTARWRVSYSVDGGQTYSPRPQRQGTGPAGEPRLEPAPPESYTHVRWVLTDLRADEAVKLWFRVKVRPPG</sequence>
<name>A0ABQ2GIA4_9DEIO</name>
<comment type="caution">
    <text evidence="2">The sequence shown here is derived from an EMBL/GenBank/DDBJ whole genome shotgun (WGS) entry which is preliminary data.</text>
</comment>
<dbReference type="Proteomes" id="UP000661918">
    <property type="component" value="Unassembled WGS sequence"/>
</dbReference>
<organism evidence="2 3">
    <name type="scientific">Deinococcus aerophilus</name>
    <dbReference type="NCBI Taxonomy" id="522488"/>
    <lineage>
        <taxon>Bacteria</taxon>
        <taxon>Thermotogati</taxon>
        <taxon>Deinococcota</taxon>
        <taxon>Deinococci</taxon>
        <taxon>Deinococcales</taxon>
        <taxon>Deinococcaceae</taxon>
        <taxon>Deinococcus</taxon>
    </lineage>
</organism>
<accession>A0ABQ2GIA4</accession>
<proteinExistence type="predicted"/>
<evidence type="ECO:0000313" key="3">
    <source>
        <dbReference type="Proteomes" id="UP000661918"/>
    </source>
</evidence>
<evidence type="ECO:0000256" key="1">
    <source>
        <dbReference type="SAM" id="MobiDB-lite"/>
    </source>
</evidence>